<evidence type="ECO:0000256" key="12">
    <source>
        <dbReference type="ARBA" id="ARBA00023235"/>
    </source>
</evidence>
<comment type="cofactor">
    <cofactor evidence="2">
        <name>pyridoxal 5'-phosphate</name>
        <dbReference type="ChEBI" id="CHEBI:597326"/>
    </cofactor>
</comment>
<keyword evidence="10" id="KW-0408">Iron</keyword>
<keyword evidence="16" id="KW-1185">Reference proteome</keyword>
<sequence>MSDSVRSSAALLQQLKLDQTLNDKLIDSEFPYKAPKHFISQIQLADSKDPLLKQILPVEEELRQTEGFSQDPVGDFKKNPQPSLLHKYHGRVLLIASPKCDIHCRYCFRRHFPYEEHTNQRHWQEALNTIAEDNSLHEVILSGGDPMSLSEAAVLKLSQQIEAIAHITTLRIHSRTPVVAPDKAIQNKWLDWAQQSRLNIVIVVHCNHANELSEQTKELFAKYRQAGITLLNQSVLLKGINDSVETLKNLSHKLFAQGILPYYLHQLDKVQGASHFEVSDQQALALHEKLRTKLPGYLVPKLVREISGEPYKTPL</sequence>
<comment type="catalytic activity">
    <reaction evidence="1">
        <text>L-lysine = D-beta-lysine</text>
        <dbReference type="Rhea" id="RHEA:44148"/>
        <dbReference type="ChEBI" id="CHEBI:32551"/>
        <dbReference type="ChEBI" id="CHEBI:84138"/>
    </reaction>
</comment>
<dbReference type="Proteomes" id="UP000664835">
    <property type="component" value="Unassembled WGS sequence"/>
</dbReference>
<keyword evidence="12" id="KW-0413">Isomerase</keyword>
<keyword evidence="7" id="KW-0949">S-adenosyl-L-methionine</keyword>
<evidence type="ECO:0000256" key="8">
    <source>
        <dbReference type="ARBA" id="ARBA00022723"/>
    </source>
</evidence>
<dbReference type="Gene3D" id="3.20.20.70">
    <property type="entry name" value="Aldolase class I"/>
    <property type="match status" value="1"/>
</dbReference>
<dbReference type="InterPro" id="IPR007197">
    <property type="entry name" value="rSAM"/>
</dbReference>
<accession>A0ABS3Q4C1</accession>
<dbReference type="InterPro" id="IPR022462">
    <property type="entry name" value="EpmB"/>
</dbReference>
<name>A0ABS3Q4C1_9GAMM</name>
<dbReference type="Pfam" id="PF04055">
    <property type="entry name" value="Radical_SAM"/>
    <property type="match status" value="1"/>
</dbReference>
<feature type="domain" description="Radical SAM core" evidence="14">
    <location>
        <begin position="86"/>
        <end position="309"/>
    </location>
</feature>
<dbReference type="SFLD" id="SFLDS00029">
    <property type="entry name" value="Radical_SAM"/>
    <property type="match status" value="1"/>
</dbReference>
<evidence type="ECO:0000313" key="15">
    <source>
        <dbReference type="EMBL" id="MBO1927169.1"/>
    </source>
</evidence>
<keyword evidence="9" id="KW-0663">Pyridoxal phosphate</keyword>
<evidence type="ECO:0000259" key="14">
    <source>
        <dbReference type="PROSITE" id="PS51918"/>
    </source>
</evidence>
<evidence type="ECO:0000313" key="16">
    <source>
        <dbReference type="Proteomes" id="UP000664835"/>
    </source>
</evidence>
<dbReference type="RefSeq" id="WP_208148652.1">
    <property type="nucleotide sequence ID" value="NZ_JAGETV010000008.1"/>
</dbReference>
<dbReference type="InterPro" id="IPR003739">
    <property type="entry name" value="Lys_aminomutase/Glu_NH3_mut"/>
</dbReference>
<evidence type="ECO:0000256" key="10">
    <source>
        <dbReference type="ARBA" id="ARBA00023004"/>
    </source>
</evidence>
<keyword evidence="8" id="KW-0479">Metal-binding</keyword>
<dbReference type="CDD" id="cd01335">
    <property type="entry name" value="Radical_SAM"/>
    <property type="match status" value="1"/>
</dbReference>
<keyword evidence="6" id="KW-0004">4Fe-4S</keyword>
<dbReference type="NCBIfam" id="TIGR03821">
    <property type="entry name" value="EFP_modif_epmB"/>
    <property type="match status" value="1"/>
</dbReference>
<dbReference type="InterPro" id="IPR058240">
    <property type="entry name" value="rSAM_sf"/>
</dbReference>
<dbReference type="PANTHER" id="PTHR30538">
    <property type="entry name" value="LYSINE 2,3-AMINOMUTASE-RELATED"/>
    <property type="match status" value="1"/>
</dbReference>
<comment type="cofactor">
    <cofactor evidence="3">
        <name>[4Fe-4S] cluster</name>
        <dbReference type="ChEBI" id="CHEBI:49883"/>
    </cofactor>
</comment>
<dbReference type="InterPro" id="IPR013785">
    <property type="entry name" value="Aldolase_TIM"/>
</dbReference>
<reference evidence="15 16" key="1">
    <citation type="submission" date="2021-03" db="EMBL/GenBank/DDBJ databases">
        <title>Thiomicrorhabdus sp.nov.,novel sulfur-oxidizing bacteria isolated from coastal sediment.</title>
        <authorList>
            <person name="Liu X."/>
        </authorList>
    </citation>
    <scope>NUCLEOTIDE SEQUENCE [LARGE SCALE GENOMIC DNA]</scope>
    <source>
        <strain evidence="15 16">6S2-11</strain>
    </source>
</reference>
<proteinExistence type="inferred from homology"/>
<evidence type="ECO:0000256" key="6">
    <source>
        <dbReference type="ARBA" id="ARBA00022485"/>
    </source>
</evidence>
<evidence type="ECO:0000256" key="3">
    <source>
        <dbReference type="ARBA" id="ARBA00001966"/>
    </source>
</evidence>
<dbReference type="SFLD" id="SFLDG01070">
    <property type="entry name" value="PLP-dependent"/>
    <property type="match status" value="1"/>
</dbReference>
<protein>
    <recommendedName>
        <fullName evidence="5">L-lysine 2,3-aminomutase</fullName>
    </recommendedName>
    <alternativeName>
        <fullName evidence="13">EF-P post-translational modification enzyme B</fullName>
    </alternativeName>
</protein>
<gene>
    <name evidence="15" type="primary">epmB</name>
    <name evidence="15" type="ORF">J3998_06225</name>
</gene>
<comment type="similarity">
    <text evidence="4">Belongs to the radical SAM superfamily. KamA family.</text>
</comment>
<evidence type="ECO:0000256" key="7">
    <source>
        <dbReference type="ARBA" id="ARBA00022691"/>
    </source>
</evidence>
<dbReference type="EMBL" id="JAGETV010000008">
    <property type="protein sequence ID" value="MBO1927169.1"/>
    <property type="molecule type" value="Genomic_DNA"/>
</dbReference>
<organism evidence="15 16">
    <name type="scientific">Thiomicrorhabdus marina</name>
    <dbReference type="NCBI Taxonomy" id="2818442"/>
    <lineage>
        <taxon>Bacteria</taxon>
        <taxon>Pseudomonadati</taxon>
        <taxon>Pseudomonadota</taxon>
        <taxon>Gammaproteobacteria</taxon>
        <taxon>Thiotrichales</taxon>
        <taxon>Piscirickettsiaceae</taxon>
        <taxon>Thiomicrorhabdus</taxon>
    </lineage>
</organism>
<dbReference type="PROSITE" id="PS51918">
    <property type="entry name" value="RADICAL_SAM"/>
    <property type="match status" value="1"/>
</dbReference>
<dbReference type="PANTHER" id="PTHR30538:SF1">
    <property type="entry name" value="L-LYSINE 2,3-AMINOMUTASE"/>
    <property type="match status" value="1"/>
</dbReference>
<evidence type="ECO:0000256" key="11">
    <source>
        <dbReference type="ARBA" id="ARBA00023014"/>
    </source>
</evidence>
<dbReference type="SUPFAM" id="SSF102114">
    <property type="entry name" value="Radical SAM enzymes"/>
    <property type="match status" value="1"/>
</dbReference>
<evidence type="ECO:0000256" key="1">
    <source>
        <dbReference type="ARBA" id="ARBA00001352"/>
    </source>
</evidence>
<dbReference type="NCBIfam" id="TIGR00238">
    <property type="entry name" value="KamA family radical SAM protein"/>
    <property type="match status" value="1"/>
</dbReference>
<evidence type="ECO:0000256" key="9">
    <source>
        <dbReference type="ARBA" id="ARBA00022898"/>
    </source>
</evidence>
<evidence type="ECO:0000256" key="5">
    <source>
        <dbReference type="ARBA" id="ARBA00022363"/>
    </source>
</evidence>
<evidence type="ECO:0000256" key="2">
    <source>
        <dbReference type="ARBA" id="ARBA00001933"/>
    </source>
</evidence>
<keyword evidence="11" id="KW-0411">Iron-sulfur</keyword>
<dbReference type="PIRSF" id="PIRSF004911">
    <property type="entry name" value="DUF160"/>
    <property type="match status" value="1"/>
</dbReference>
<dbReference type="SFLD" id="SFLDF00314">
    <property type="entry name" value="L-lysine_2_3-aminomutase_(yjeK"/>
    <property type="match status" value="1"/>
</dbReference>
<evidence type="ECO:0000256" key="13">
    <source>
        <dbReference type="ARBA" id="ARBA00030756"/>
    </source>
</evidence>
<evidence type="ECO:0000256" key="4">
    <source>
        <dbReference type="ARBA" id="ARBA00008703"/>
    </source>
</evidence>
<comment type="caution">
    <text evidence="15">The sequence shown here is derived from an EMBL/GenBank/DDBJ whole genome shotgun (WGS) entry which is preliminary data.</text>
</comment>